<comment type="subcellular location">
    <subcellularLocation>
        <location evidence="1 6">Cytoplasm</location>
    </subcellularLocation>
</comment>
<dbReference type="PANTHER" id="PTHR11544">
    <property type="entry name" value="COLD SHOCK DOMAIN CONTAINING PROTEINS"/>
    <property type="match status" value="1"/>
</dbReference>
<evidence type="ECO:0000313" key="8">
    <source>
        <dbReference type="EMBL" id="MDQ0229270.1"/>
    </source>
</evidence>
<sequence length="66" mass="7308">MAQGRVKWFNAEKGFGFIEVEGGEDVFVHFSSIQGEGYKSLDEGQEVTFDIEQGNRGPQAANVQKI</sequence>
<reference evidence="8 9" key="1">
    <citation type="submission" date="2023-07" db="EMBL/GenBank/DDBJ databases">
        <title>Genomic Encyclopedia of Type Strains, Phase IV (KMG-IV): sequencing the most valuable type-strain genomes for metagenomic binning, comparative biology and taxonomic classification.</title>
        <authorList>
            <person name="Goeker M."/>
        </authorList>
    </citation>
    <scope>NUCLEOTIDE SEQUENCE [LARGE SCALE GENOMIC DNA]</scope>
    <source>
        <strain evidence="8 9">DSM 29005</strain>
    </source>
</reference>
<evidence type="ECO:0000256" key="4">
    <source>
        <dbReference type="ARBA" id="ARBA00023159"/>
    </source>
</evidence>
<dbReference type="InterPro" id="IPR011129">
    <property type="entry name" value="CSD"/>
</dbReference>
<evidence type="ECO:0000256" key="5">
    <source>
        <dbReference type="ARBA" id="ARBA00023163"/>
    </source>
</evidence>
<organism evidence="8 9">
    <name type="scientific">Metabacillus malikii</name>
    <dbReference type="NCBI Taxonomy" id="1504265"/>
    <lineage>
        <taxon>Bacteria</taxon>
        <taxon>Bacillati</taxon>
        <taxon>Bacillota</taxon>
        <taxon>Bacilli</taxon>
        <taxon>Bacillales</taxon>
        <taxon>Bacillaceae</taxon>
        <taxon>Metabacillus</taxon>
    </lineage>
</organism>
<evidence type="ECO:0000256" key="2">
    <source>
        <dbReference type="ARBA" id="ARBA00022490"/>
    </source>
</evidence>
<keyword evidence="3" id="KW-0805">Transcription regulation</keyword>
<evidence type="ECO:0000256" key="1">
    <source>
        <dbReference type="ARBA" id="ARBA00004496"/>
    </source>
</evidence>
<gene>
    <name evidence="8" type="ORF">J2S19_000521</name>
</gene>
<dbReference type="PIRSF" id="PIRSF002599">
    <property type="entry name" value="Cold_shock_A"/>
    <property type="match status" value="1"/>
</dbReference>
<dbReference type="Proteomes" id="UP001234495">
    <property type="component" value="Unassembled WGS sequence"/>
</dbReference>
<dbReference type="CDD" id="cd04458">
    <property type="entry name" value="CSP_CDS"/>
    <property type="match status" value="1"/>
</dbReference>
<dbReference type="Gene3D" id="2.40.50.140">
    <property type="entry name" value="Nucleic acid-binding proteins"/>
    <property type="match status" value="1"/>
</dbReference>
<evidence type="ECO:0000313" key="9">
    <source>
        <dbReference type="Proteomes" id="UP001234495"/>
    </source>
</evidence>
<keyword evidence="9" id="KW-1185">Reference proteome</keyword>
<dbReference type="InterPro" id="IPR012340">
    <property type="entry name" value="NA-bd_OB-fold"/>
</dbReference>
<keyword evidence="2" id="KW-0963">Cytoplasm</keyword>
<protein>
    <submittedName>
        <fullName evidence="8">CspA family cold shock protein</fullName>
    </submittedName>
</protein>
<dbReference type="SMART" id="SM00357">
    <property type="entry name" value="CSP"/>
    <property type="match status" value="1"/>
</dbReference>
<dbReference type="EMBL" id="JAUSUD010000002">
    <property type="protein sequence ID" value="MDQ0229270.1"/>
    <property type="molecule type" value="Genomic_DNA"/>
</dbReference>
<evidence type="ECO:0000259" key="7">
    <source>
        <dbReference type="PROSITE" id="PS51857"/>
    </source>
</evidence>
<proteinExistence type="predicted"/>
<evidence type="ECO:0000256" key="6">
    <source>
        <dbReference type="RuleBase" id="RU000408"/>
    </source>
</evidence>
<keyword evidence="5" id="KW-0804">Transcription</keyword>
<dbReference type="SUPFAM" id="SSF50249">
    <property type="entry name" value="Nucleic acid-binding proteins"/>
    <property type="match status" value="1"/>
</dbReference>
<feature type="domain" description="CSD" evidence="7">
    <location>
        <begin position="1"/>
        <end position="65"/>
    </location>
</feature>
<evidence type="ECO:0000256" key="3">
    <source>
        <dbReference type="ARBA" id="ARBA00023015"/>
    </source>
</evidence>
<dbReference type="InterPro" id="IPR019844">
    <property type="entry name" value="CSD_CS"/>
</dbReference>
<dbReference type="InterPro" id="IPR002059">
    <property type="entry name" value="CSP_DNA-bd"/>
</dbReference>
<dbReference type="RefSeq" id="WP_307336710.1">
    <property type="nucleotide sequence ID" value="NZ_JAUSUD010000002.1"/>
</dbReference>
<name>A0ABT9ZAI7_9BACI</name>
<comment type="caution">
    <text evidence="8">The sequence shown here is derived from an EMBL/GenBank/DDBJ whole genome shotgun (WGS) entry which is preliminary data.</text>
</comment>
<dbReference type="Gene3D" id="6.20.370.130">
    <property type="match status" value="1"/>
</dbReference>
<dbReference type="PRINTS" id="PR00050">
    <property type="entry name" value="COLDSHOCK"/>
</dbReference>
<keyword evidence="4" id="KW-0010">Activator</keyword>
<dbReference type="InterPro" id="IPR012156">
    <property type="entry name" value="Cold_shock_CspA"/>
</dbReference>
<dbReference type="PROSITE" id="PS51857">
    <property type="entry name" value="CSD_2"/>
    <property type="match status" value="1"/>
</dbReference>
<dbReference type="Pfam" id="PF00313">
    <property type="entry name" value="CSD"/>
    <property type="match status" value="1"/>
</dbReference>
<dbReference type="InterPro" id="IPR050181">
    <property type="entry name" value="Cold_shock_domain"/>
</dbReference>
<dbReference type="PROSITE" id="PS00352">
    <property type="entry name" value="CSD_1"/>
    <property type="match status" value="1"/>
</dbReference>
<accession>A0ABT9ZAI7</accession>